<proteinExistence type="predicted"/>
<evidence type="ECO:0000313" key="3">
    <source>
        <dbReference type="EMBL" id="KAB1203145.1"/>
    </source>
</evidence>
<evidence type="ECO:0000256" key="1">
    <source>
        <dbReference type="ARBA" id="ARBA00022737"/>
    </source>
</evidence>
<comment type="caution">
    <text evidence="3">The sequence shown here is derived from an EMBL/GenBank/DDBJ whole genome shotgun (WGS) entry which is preliminary data.</text>
</comment>
<dbReference type="SUPFAM" id="SSF57889">
    <property type="entry name" value="Cysteine-rich domain"/>
    <property type="match status" value="2"/>
</dbReference>
<gene>
    <name evidence="3" type="ORF">CJ030_MR8G027522</name>
</gene>
<dbReference type="PANTHER" id="PTHR32410:SF163">
    <property type="entry name" value="DC1 DOMAIN-CONTAINING PROTEIN"/>
    <property type="match status" value="1"/>
</dbReference>
<dbReference type="PANTHER" id="PTHR32410">
    <property type="entry name" value="CYSTEINE/HISTIDINE-RICH C1 DOMAIN FAMILY PROTEIN"/>
    <property type="match status" value="1"/>
</dbReference>
<feature type="domain" description="DC1" evidence="2">
    <location>
        <begin position="18"/>
        <end position="65"/>
    </location>
</feature>
<dbReference type="InterPro" id="IPR053192">
    <property type="entry name" value="Vacuole_Formation_Reg"/>
</dbReference>
<name>A0A6A1URW0_9ROSI</name>
<dbReference type="InterPro" id="IPR046349">
    <property type="entry name" value="C1-like_sf"/>
</dbReference>
<keyword evidence="4" id="KW-1185">Reference proteome</keyword>
<protein>
    <recommendedName>
        <fullName evidence="2">DC1 domain-containing protein</fullName>
    </recommendedName>
</protein>
<dbReference type="EMBL" id="RXIC02000026">
    <property type="protein sequence ID" value="KAB1203145.1"/>
    <property type="molecule type" value="Genomic_DNA"/>
</dbReference>
<accession>A0A6A1URW0</accession>
<dbReference type="AlphaFoldDB" id="A0A6A1URW0"/>
<reference evidence="3 4" key="1">
    <citation type="journal article" date="2019" name="Plant Biotechnol. J.">
        <title>The red bayberry genome and genetic basis of sex determination.</title>
        <authorList>
            <person name="Jia H.M."/>
            <person name="Jia H.J."/>
            <person name="Cai Q.L."/>
            <person name="Wang Y."/>
            <person name="Zhao H.B."/>
            <person name="Yang W.F."/>
            <person name="Wang G.Y."/>
            <person name="Li Y.H."/>
            <person name="Zhan D.L."/>
            <person name="Shen Y.T."/>
            <person name="Niu Q.F."/>
            <person name="Chang L."/>
            <person name="Qiu J."/>
            <person name="Zhao L."/>
            <person name="Xie H.B."/>
            <person name="Fu W.Y."/>
            <person name="Jin J."/>
            <person name="Li X.W."/>
            <person name="Jiao Y."/>
            <person name="Zhou C.C."/>
            <person name="Tu T."/>
            <person name="Chai C.Y."/>
            <person name="Gao J.L."/>
            <person name="Fan L.J."/>
            <person name="van de Weg E."/>
            <person name="Wang J.Y."/>
            <person name="Gao Z.S."/>
        </authorList>
    </citation>
    <scope>NUCLEOTIDE SEQUENCE [LARGE SCALE GENOMIC DNA]</scope>
    <source>
        <tissue evidence="3">Leaves</tissue>
    </source>
</reference>
<organism evidence="3 4">
    <name type="scientific">Morella rubra</name>
    <name type="common">Chinese bayberry</name>
    <dbReference type="NCBI Taxonomy" id="262757"/>
    <lineage>
        <taxon>Eukaryota</taxon>
        <taxon>Viridiplantae</taxon>
        <taxon>Streptophyta</taxon>
        <taxon>Embryophyta</taxon>
        <taxon>Tracheophyta</taxon>
        <taxon>Spermatophyta</taxon>
        <taxon>Magnoliopsida</taxon>
        <taxon>eudicotyledons</taxon>
        <taxon>Gunneridae</taxon>
        <taxon>Pentapetalae</taxon>
        <taxon>rosids</taxon>
        <taxon>fabids</taxon>
        <taxon>Fagales</taxon>
        <taxon>Myricaceae</taxon>
        <taxon>Morella</taxon>
    </lineage>
</organism>
<evidence type="ECO:0000259" key="2">
    <source>
        <dbReference type="Pfam" id="PF03107"/>
    </source>
</evidence>
<sequence>MLDFKCATLQHSTSYGPHEHPFILCYSAEDDSGEYYCDICEEERNPKLWFYYCADCSYPVHPNCILEKFPNIKFGKTYKVDIHEHLLTLVQKTWDHPSCKICEDPCEDLTLECVECNFSAHRSCCV</sequence>
<keyword evidence="1" id="KW-0677">Repeat</keyword>
<dbReference type="OrthoDB" id="1884766at2759"/>
<evidence type="ECO:0000313" key="4">
    <source>
        <dbReference type="Proteomes" id="UP000516437"/>
    </source>
</evidence>
<dbReference type="Proteomes" id="UP000516437">
    <property type="component" value="Chromosome 8"/>
</dbReference>
<dbReference type="Pfam" id="PF03107">
    <property type="entry name" value="C1_2"/>
    <property type="match status" value="1"/>
</dbReference>
<dbReference type="InterPro" id="IPR004146">
    <property type="entry name" value="DC1"/>
</dbReference>